<organism evidence="2 3">
    <name type="scientific">Tenggerimyces flavus</name>
    <dbReference type="NCBI Taxonomy" id="1708749"/>
    <lineage>
        <taxon>Bacteria</taxon>
        <taxon>Bacillati</taxon>
        <taxon>Actinomycetota</taxon>
        <taxon>Actinomycetes</taxon>
        <taxon>Propionibacteriales</taxon>
        <taxon>Nocardioidaceae</taxon>
        <taxon>Tenggerimyces</taxon>
    </lineage>
</organism>
<reference evidence="3" key="1">
    <citation type="journal article" date="2019" name="Int. J. Syst. Evol. Microbiol.">
        <title>The Global Catalogue of Microorganisms (GCM) 10K type strain sequencing project: providing services to taxonomists for standard genome sequencing and annotation.</title>
        <authorList>
            <consortium name="The Broad Institute Genomics Platform"/>
            <consortium name="The Broad Institute Genome Sequencing Center for Infectious Disease"/>
            <person name="Wu L."/>
            <person name="Ma J."/>
        </authorList>
    </citation>
    <scope>NUCLEOTIDE SEQUENCE [LARGE SCALE GENOMIC DNA]</scope>
    <source>
        <strain evidence="3">CGMCC 4.7241</strain>
    </source>
</reference>
<protein>
    <submittedName>
        <fullName evidence="2">Alpha/beta fold hydrolase</fullName>
    </submittedName>
</protein>
<keyword evidence="2" id="KW-0378">Hydrolase</keyword>
<dbReference type="Gene3D" id="3.40.50.1820">
    <property type="entry name" value="alpha/beta hydrolase"/>
    <property type="match status" value="1"/>
</dbReference>
<dbReference type="GO" id="GO:0016787">
    <property type="term" value="F:hydrolase activity"/>
    <property type="evidence" value="ECO:0007669"/>
    <property type="project" value="UniProtKB-KW"/>
</dbReference>
<name>A0ABV7Y864_9ACTN</name>
<dbReference type="InterPro" id="IPR005152">
    <property type="entry name" value="Lipase_secreted"/>
</dbReference>
<keyword evidence="3" id="KW-1185">Reference proteome</keyword>
<dbReference type="EMBL" id="JBHRZH010000006">
    <property type="protein sequence ID" value="MFC3761032.1"/>
    <property type="molecule type" value="Genomic_DNA"/>
</dbReference>
<comment type="caution">
    <text evidence="2">The sequence shown here is derived from an EMBL/GenBank/DDBJ whole genome shotgun (WGS) entry which is preliminary data.</text>
</comment>
<evidence type="ECO:0000256" key="1">
    <source>
        <dbReference type="SAM" id="SignalP"/>
    </source>
</evidence>
<evidence type="ECO:0000313" key="3">
    <source>
        <dbReference type="Proteomes" id="UP001595699"/>
    </source>
</evidence>
<feature type="signal peptide" evidence="1">
    <location>
        <begin position="1"/>
        <end position="38"/>
    </location>
</feature>
<accession>A0ABV7Y864</accession>
<dbReference type="PIRSF" id="PIRSF029171">
    <property type="entry name" value="Esterase_LipA"/>
    <property type="match status" value="1"/>
</dbReference>
<dbReference type="Gene3D" id="1.10.260.160">
    <property type="match status" value="1"/>
</dbReference>
<dbReference type="RefSeq" id="WP_205117256.1">
    <property type="nucleotide sequence ID" value="NZ_JAFBCM010000001.1"/>
</dbReference>
<sequence>MTKPPSRVGSVVRTVTTTALIASLAVTGAAIGTNVASAAKTPLQPAASAETNAPKRGALVDHTALRTISQETLRTELGDEGFSDEASIKYDIKTYRLIYKTVDEFGRPTTASGLVALPERRAGRKLDTVSYSHGTELAKADAPSVAEDLWGPGPAHAYAAAGFAAVAPDYLGLGEGPGQHPFLHIKSETTATIDLLQAARTFARQQGRILSRNLYVTGFSQGASAATGLAKALHRGADRSFRVVALAPISGAYDWRRVELPALLSGKDVPNPKLSVGYTAYFLTAWDRRLNLYDDPSEVFQYPYDDGRIERVLDGLHTGQEILATIPDNVNQLYTKHAFAMLRHPTGKLAKAMREHDTTCSDWAPRYPVKLFYGGADDQVLNANTEYCATELRASRANVKAVNLGDDIDHLGTNRVGTAATVRWFSDLAR</sequence>
<gene>
    <name evidence="2" type="ORF">ACFOUW_09280</name>
</gene>
<dbReference type="PANTHER" id="PTHR34853">
    <property type="match status" value="1"/>
</dbReference>
<dbReference type="InterPro" id="IPR029058">
    <property type="entry name" value="AB_hydrolase_fold"/>
</dbReference>
<dbReference type="PANTHER" id="PTHR34853:SF1">
    <property type="entry name" value="LIPASE 5"/>
    <property type="match status" value="1"/>
</dbReference>
<keyword evidence="1" id="KW-0732">Signal</keyword>
<dbReference type="SUPFAM" id="SSF53474">
    <property type="entry name" value="alpha/beta-Hydrolases"/>
    <property type="match status" value="1"/>
</dbReference>
<evidence type="ECO:0000313" key="2">
    <source>
        <dbReference type="EMBL" id="MFC3761032.1"/>
    </source>
</evidence>
<proteinExistence type="predicted"/>
<dbReference type="Proteomes" id="UP001595699">
    <property type="component" value="Unassembled WGS sequence"/>
</dbReference>
<feature type="chain" id="PRO_5047342154" evidence="1">
    <location>
        <begin position="39"/>
        <end position="430"/>
    </location>
</feature>